<dbReference type="Proteomes" id="UP001591681">
    <property type="component" value="Unassembled WGS sequence"/>
</dbReference>
<proteinExistence type="predicted"/>
<keyword evidence="4" id="KW-1185">Reference proteome</keyword>
<dbReference type="AlphaFoldDB" id="A0ABD1JC10"/>
<keyword evidence="2" id="KW-1133">Transmembrane helix</keyword>
<feature type="compositionally biased region" description="Low complexity" evidence="1">
    <location>
        <begin position="210"/>
        <end position="220"/>
    </location>
</feature>
<dbReference type="EMBL" id="JBHFQA010000017">
    <property type="protein sequence ID" value="KAL2084130.1"/>
    <property type="molecule type" value="Genomic_DNA"/>
</dbReference>
<evidence type="ECO:0000256" key="1">
    <source>
        <dbReference type="SAM" id="MobiDB-lite"/>
    </source>
</evidence>
<accession>A0ABD1JC10</accession>
<feature type="compositionally biased region" description="Polar residues" evidence="1">
    <location>
        <begin position="221"/>
        <end position="230"/>
    </location>
</feature>
<organism evidence="3 4">
    <name type="scientific">Coilia grayii</name>
    <name type="common">Gray's grenadier anchovy</name>
    <dbReference type="NCBI Taxonomy" id="363190"/>
    <lineage>
        <taxon>Eukaryota</taxon>
        <taxon>Metazoa</taxon>
        <taxon>Chordata</taxon>
        <taxon>Craniata</taxon>
        <taxon>Vertebrata</taxon>
        <taxon>Euteleostomi</taxon>
        <taxon>Actinopterygii</taxon>
        <taxon>Neopterygii</taxon>
        <taxon>Teleostei</taxon>
        <taxon>Clupei</taxon>
        <taxon>Clupeiformes</taxon>
        <taxon>Clupeoidei</taxon>
        <taxon>Engraulidae</taxon>
        <taxon>Coilinae</taxon>
        <taxon>Coilia</taxon>
    </lineage>
</organism>
<name>A0ABD1JC10_9TELE</name>
<evidence type="ECO:0000313" key="4">
    <source>
        <dbReference type="Proteomes" id="UP001591681"/>
    </source>
</evidence>
<evidence type="ECO:0000313" key="3">
    <source>
        <dbReference type="EMBL" id="KAL2084130.1"/>
    </source>
</evidence>
<reference evidence="3 4" key="1">
    <citation type="submission" date="2024-09" db="EMBL/GenBank/DDBJ databases">
        <title>A chromosome-level genome assembly of Gray's grenadier anchovy, Coilia grayii.</title>
        <authorList>
            <person name="Fu Z."/>
        </authorList>
    </citation>
    <scope>NUCLEOTIDE SEQUENCE [LARGE SCALE GENOMIC DNA]</scope>
    <source>
        <strain evidence="3">G4</strain>
        <tissue evidence="3">Muscle</tissue>
    </source>
</reference>
<comment type="caution">
    <text evidence="3">The sequence shown here is derived from an EMBL/GenBank/DDBJ whole genome shotgun (WGS) entry which is preliminary data.</text>
</comment>
<feature type="transmembrane region" description="Helical" evidence="2">
    <location>
        <begin position="171"/>
        <end position="191"/>
    </location>
</feature>
<sequence>MYLQATGISFEQYHTVTMTPTKSIGYVFQVLTLAVLVRHLYAAPLEPASCKGAMQPDGKFAFKLPDDFTDLIHNCEPELIVEDIVCAIYMNGTVPVKWNPPVVSATMHSFALGYCPRSVKIGLDCPMLWSVKYISCACDPSISSVQNQSSTTTPPTTGLSLPKTPHNGTHYRVGLAISGVVFCGALAWIALRRRNNRKRMKDIECSLRGSSAETSPPSSSDQLPGPQNSIEKAPIINHDKKGGT</sequence>
<gene>
    <name evidence="3" type="ORF">ACEWY4_019648</name>
</gene>
<keyword evidence="2" id="KW-0812">Transmembrane</keyword>
<protein>
    <submittedName>
        <fullName evidence="3">Uncharacterized protein</fullName>
    </submittedName>
</protein>
<evidence type="ECO:0000256" key="2">
    <source>
        <dbReference type="SAM" id="Phobius"/>
    </source>
</evidence>
<feature type="region of interest" description="Disordered" evidence="1">
    <location>
        <begin position="206"/>
        <end position="244"/>
    </location>
</feature>
<keyword evidence="2" id="KW-0472">Membrane</keyword>
<feature type="region of interest" description="Disordered" evidence="1">
    <location>
        <begin position="143"/>
        <end position="163"/>
    </location>
</feature>